<comment type="subcellular location">
    <subcellularLocation>
        <location evidence="1">Nucleus</location>
    </subcellularLocation>
</comment>
<evidence type="ECO:0000313" key="3">
    <source>
        <dbReference type="Proteomes" id="UP000055024"/>
    </source>
</evidence>
<gene>
    <name evidence="2" type="primary">CENPBD1</name>
    <name evidence="2" type="ORF">T11_13152</name>
</gene>
<sequence>MQRKAISLDMELQILCRLETGERKVSVGASLNLATSMIIKSSASTASYLSTTKVTRSKTHLFEEMERRLSIWVDDQTQRCMPLSQMLIVEKAKPSPIILNKKVEMNPKI</sequence>
<dbReference type="Gene3D" id="1.10.10.60">
    <property type="entry name" value="Homeodomain-like"/>
    <property type="match status" value="1"/>
</dbReference>
<dbReference type="Proteomes" id="UP000055024">
    <property type="component" value="Unassembled WGS sequence"/>
</dbReference>
<dbReference type="GO" id="GO:0003677">
    <property type="term" value="F:DNA binding"/>
    <property type="evidence" value="ECO:0007669"/>
    <property type="project" value="UniProtKB-KW"/>
</dbReference>
<name>A0A0V1I1T3_9BILA</name>
<dbReference type="EMBL" id="JYDP01000009">
    <property type="protein sequence ID" value="KRZ16769.1"/>
    <property type="molecule type" value="Genomic_DNA"/>
</dbReference>
<organism evidence="2 3">
    <name type="scientific">Trichinella zimbabwensis</name>
    <dbReference type="NCBI Taxonomy" id="268475"/>
    <lineage>
        <taxon>Eukaryota</taxon>
        <taxon>Metazoa</taxon>
        <taxon>Ecdysozoa</taxon>
        <taxon>Nematoda</taxon>
        <taxon>Enoplea</taxon>
        <taxon>Dorylaimia</taxon>
        <taxon>Trichinellida</taxon>
        <taxon>Trichinellidae</taxon>
        <taxon>Trichinella</taxon>
    </lineage>
</organism>
<reference evidence="2 3" key="1">
    <citation type="submission" date="2015-01" db="EMBL/GenBank/DDBJ databases">
        <title>Evolution of Trichinella species and genotypes.</title>
        <authorList>
            <person name="Korhonen P.K."/>
            <person name="Edoardo P."/>
            <person name="Giuseppe L.R."/>
            <person name="Gasser R.B."/>
        </authorList>
    </citation>
    <scope>NUCLEOTIDE SEQUENCE [LARGE SCALE GENOMIC DNA]</scope>
    <source>
        <strain evidence="2">ISS1029</strain>
    </source>
</reference>
<protein>
    <submittedName>
        <fullName evidence="2">CENPB DNA-binding domain-containing protein 1</fullName>
    </submittedName>
</protein>
<accession>A0A0V1I1T3</accession>
<comment type="caution">
    <text evidence="2">The sequence shown here is derived from an EMBL/GenBank/DDBJ whole genome shotgun (WGS) entry which is preliminary data.</text>
</comment>
<keyword evidence="2" id="KW-0238">DNA-binding</keyword>
<keyword evidence="3" id="KW-1185">Reference proteome</keyword>
<dbReference type="SUPFAM" id="SSF46689">
    <property type="entry name" value="Homeodomain-like"/>
    <property type="match status" value="1"/>
</dbReference>
<dbReference type="GO" id="GO:0005634">
    <property type="term" value="C:nucleus"/>
    <property type="evidence" value="ECO:0007669"/>
    <property type="project" value="UniProtKB-SubCell"/>
</dbReference>
<dbReference type="InterPro" id="IPR009057">
    <property type="entry name" value="Homeodomain-like_sf"/>
</dbReference>
<proteinExistence type="predicted"/>
<evidence type="ECO:0000313" key="2">
    <source>
        <dbReference type="EMBL" id="KRZ16769.1"/>
    </source>
</evidence>
<dbReference type="OrthoDB" id="5875523at2759"/>
<evidence type="ECO:0000256" key="1">
    <source>
        <dbReference type="ARBA" id="ARBA00004123"/>
    </source>
</evidence>
<dbReference type="AlphaFoldDB" id="A0A0V1I1T3"/>